<dbReference type="InterPro" id="IPR017853">
    <property type="entry name" value="GH"/>
</dbReference>
<comment type="similarity">
    <text evidence="2 9">Belongs to the glycosyl hydrolase 72 family.</text>
</comment>
<keyword evidence="6 9" id="KW-0472">Membrane</keyword>
<dbReference type="EC" id="2.4.1.-" evidence="9"/>
<evidence type="ECO:0000256" key="5">
    <source>
        <dbReference type="ARBA" id="ARBA00022729"/>
    </source>
</evidence>
<dbReference type="Pfam" id="PF03198">
    <property type="entry name" value="Glyco_hydro_72"/>
    <property type="match status" value="1"/>
</dbReference>
<dbReference type="Gene3D" id="3.20.20.80">
    <property type="entry name" value="Glycosidases"/>
    <property type="match status" value="1"/>
</dbReference>
<evidence type="ECO:0000256" key="9">
    <source>
        <dbReference type="RuleBase" id="RU361209"/>
    </source>
</evidence>
<keyword evidence="5 9" id="KW-0732">Signal</keyword>
<dbReference type="PANTHER" id="PTHR31468:SF5">
    <property type="entry name" value="1,3-BETA-GLUCANOSYLTRANSFERASE GAS5"/>
    <property type="match status" value="1"/>
</dbReference>
<keyword evidence="11" id="KW-1133">Transmembrane helix</keyword>
<dbReference type="PANTHER" id="PTHR31468">
    <property type="entry name" value="1,3-BETA-GLUCANOSYLTRANSFERASE GAS1"/>
    <property type="match status" value="1"/>
</dbReference>
<evidence type="ECO:0000256" key="1">
    <source>
        <dbReference type="ARBA" id="ARBA00004609"/>
    </source>
</evidence>
<feature type="region of interest" description="Disordered" evidence="10">
    <location>
        <begin position="376"/>
        <end position="432"/>
    </location>
</feature>
<evidence type="ECO:0000256" key="10">
    <source>
        <dbReference type="SAM" id="MobiDB-lite"/>
    </source>
</evidence>
<feature type="compositionally biased region" description="Low complexity" evidence="10">
    <location>
        <begin position="338"/>
        <end position="347"/>
    </location>
</feature>
<keyword evidence="13" id="KW-1185">Reference proteome</keyword>
<evidence type="ECO:0000256" key="4">
    <source>
        <dbReference type="ARBA" id="ARBA00022679"/>
    </source>
</evidence>
<organism evidence="12 13">
    <name type="scientific">Phlyctema vagabunda</name>
    <dbReference type="NCBI Taxonomy" id="108571"/>
    <lineage>
        <taxon>Eukaryota</taxon>
        <taxon>Fungi</taxon>
        <taxon>Dikarya</taxon>
        <taxon>Ascomycota</taxon>
        <taxon>Pezizomycotina</taxon>
        <taxon>Leotiomycetes</taxon>
        <taxon>Helotiales</taxon>
        <taxon>Dermateaceae</taxon>
        <taxon>Phlyctema</taxon>
    </lineage>
</organism>
<feature type="region of interest" description="Disordered" evidence="10">
    <location>
        <begin position="325"/>
        <end position="349"/>
    </location>
</feature>
<comment type="caution">
    <text evidence="12">The sequence shown here is derived from an EMBL/GenBank/DDBJ whole genome shotgun (WGS) entry which is preliminary data.</text>
</comment>
<sequence length="463" mass="48218">MRNSFFSLLAGVASVVAVKGSSVEERQSSLAPVTISGNAFYTGSDRFYIRGVDYQPGGGTGFVQDPIADVTSCKRDIEQFTKLGINTVRVYAVDNTADHDGCMNALAAAGIYLVLDINTPLYSINQADPSISYNSVYLQSVFATIDAFAGYSNTLAFFSGNEVINQASNTNAAPYVKATTRDMKQYIGSRGYRQIPVGYAAADVASNQKILADYLNCGTDDQRADFYAINIYSWCDPSTFTTSGWDVLVQNYTGYGIPLFMSEFGCITNKRTFQEVAALYSTEMTDVFSGGLVYEYSTEGNGYGLVTITNGAITEDEQFTLLQTAYKGTPNPSGTGGATTTKGTASTCPPASADWLVDTEALPAIPDAAAKFMSTGAGKGPGLQGKGSQSSGGSDTGSTGTATPGSGAVISTASGSRGTSTSTSSASGTAANSAAIKVPPFDRGVLGAMTVALLGVFSGFLIL</sequence>
<protein>
    <recommendedName>
        <fullName evidence="9">1,3-beta-glucanosyltransferase</fullName>
        <ecNumber evidence="9">2.4.1.-</ecNumber>
    </recommendedName>
</protein>
<feature type="compositionally biased region" description="Low complexity" evidence="10">
    <location>
        <begin position="386"/>
        <end position="432"/>
    </location>
</feature>
<evidence type="ECO:0000256" key="6">
    <source>
        <dbReference type="ARBA" id="ARBA00023136"/>
    </source>
</evidence>
<feature type="transmembrane region" description="Helical" evidence="11">
    <location>
        <begin position="444"/>
        <end position="462"/>
    </location>
</feature>
<keyword evidence="4 9" id="KW-0808">Transferase</keyword>
<comment type="function">
    <text evidence="9">Splits internally a 1,3-beta-glucan molecule and transfers the newly generated reducing end (the donor) to the non-reducing end of another 1,3-beta-glucan molecule (the acceptor) forming a 1,3-beta linkage, resulting in the elongation of 1,3-beta-glucan chains in the cell wall.</text>
</comment>
<dbReference type="SUPFAM" id="SSF51445">
    <property type="entry name" value="(Trans)glycosidases"/>
    <property type="match status" value="1"/>
</dbReference>
<evidence type="ECO:0000256" key="7">
    <source>
        <dbReference type="ARBA" id="ARBA00023180"/>
    </source>
</evidence>
<dbReference type="InterPro" id="IPR004886">
    <property type="entry name" value="Glucanosyltransferase"/>
</dbReference>
<reference evidence="12 13" key="1">
    <citation type="submission" date="2024-06" db="EMBL/GenBank/DDBJ databases">
        <title>Complete genome of Phlyctema vagabunda strain 19-DSS-EL-015.</title>
        <authorList>
            <person name="Fiorenzani C."/>
        </authorList>
    </citation>
    <scope>NUCLEOTIDE SEQUENCE [LARGE SCALE GENOMIC DNA]</scope>
    <source>
        <strain evidence="12 13">19-DSS-EL-015</strain>
    </source>
</reference>
<name>A0ABR4PRD5_9HELO</name>
<evidence type="ECO:0000256" key="3">
    <source>
        <dbReference type="ARBA" id="ARBA00022622"/>
    </source>
</evidence>
<dbReference type="Proteomes" id="UP001629113">
    <property type="component" value="Unassembled WGS sequence"/>
</dbReference>
<dbReference type="EMBL" id="JBFCZG010000002">
    <property type="protein sequence ID" value="KAL3425893.1"/>
    <property type="molecule type" value="Genomic_DNA"/>
</dbReference>
<evidence type="ECO:0000256" key="11">
    <source>
        <dbReference type="SAM" id="Phobius"/>
    </source>
</evidence>
<evidence type="ECO:0000313" key="12">
    <source>
        <dbReference type="EMBL" id="KAL3425893.1"/>
    </source>
</evidence>
<evidence type="ECO:0000256" key="8">
    <source>
        <dbReference type="ARBA" id="ARBA00023288"/>
    </source>
</evidence>
<evidence type="ECO:0000313" key="13">
    <source>
        <dbReference type="Proteomes" id="UP001629113"/>
    </source>
</evidence>
<keyword evidence="11" id="KW-0812">Transmembrane</keyword>
<feature type="signal peptide" evidence="9">
    <location>
        <begin position="1"/>
        <end position="20"/>
    </location>
</feature>
<keyword evidence="8 9" id="KW-0449">Lipoprotein</keyword>
<accession>A0ABR4PRD5</accession>
<keyword evidence="7" id="KW-0325">Glycoprotein</keyword>
<proteinExistence type="inferred from homology"/>
<keyword evidence="3 9" id="KW-0336">GPI-anchor</keyword>
<feature type="chain" id="PRO_5044970612" description="1,3-beta-glucanosyltransferase" evidence="9">
    <location>
        <begin position="21"/>
        <end position="463"/>
    </location>
</feature>
<gene>
    <name evidence="12" type="ORF">PVAG01_02684</name>
</gene>
<comment type="subcellular location">
    <subcellularLocation>
        <location evidence="1 9">Cell membrane</location>
        <topology evidence="1 9">Lipid-anchor</topology>
        <topology evidence="1 9">GPI-anchor</topology>
    </subcellularLocation>
</comment>
<evidence type="ECO:0000256" key="2">
    <source>
        <dbReference type="ARBA" id="ARBA00007528"/>
    </source>
</evidence>